<dbReference type="AlphaFoldDB" id="A0A2S8FZM0"/>
<sequence length="270" mass="29089">MGNEPAIEVLILGDLQAAEFSCLLPTLGKYATVRWHPAEVADDHTHFDLVLLCASKPGQFTEADIETARRQSPLARFVQIHGPWCYGEARTWPLPPAIERIAWYEASYRLPALIRSANRPNIPVTSSPQEQALAAIREMPRSESGGEVGIYALSAADFGLWESACRALGLSATWANLDTPPDSQWVGLVAMLPGTDRAEFATVAAALNAPGDVPKLLCVGSPTWEDWQKGHSCGVTAILGQPFSLADVAQLLIPQGDCGILPLVNRAGNR</sequence>
<comment type="caution">
    <text evidence="1">The sequence shown here is derived from an EMBL/GenBank/DDBJ whole genome shotgun (WGS) entry which is preliminary data.</text>
</comment>
<evidence type="ECO:0000313" key="2">
    <source>
        <dbReference type="Proteomes" id="UP000238322"/>
    </source>
</evidence>
<protein>
    <submittedName>
        <fullName evidence="1">Uncharacterized protein</fullName>
    </submittedName>
</protein>
<name>A0A2S8FZM0_9BACT</name>
<accession>A0A2S8FZM0</accession>
<organism evidence="1 2">
    <name type="scientific">Blastopirellula marina</name>
    <dbReference type="NCBI Taxonomy" id="124"/>
    <lineage>
        <taxon>Bacteria</taxon>
        <taxon>Pseudomonadati</taxon>
        <taxon>Planctomycetota</taxon>
        <taxon>Planctomycetia</taxon>
        <taxon>Pirellulales</taxon>
        <taxon>Pirellulaceae</taxon>
        <taxon>Blastopirellula</taxon>
    </lineage>
</organism>
<reference evidence="1 2" key="1">
    <citation type="submission" date="2018-02" db="EMBL/GenBank/DDBJ databases">
        <title>Comparative genomes isolates from brazilian mangrove.</title>
        <authorList>
            <person name="Araujo J.E."/>
            <person name="Taketani R.G."/>
            <person name="Silva M.C.P."/>
            <person name="Loureco M.V."/>
            <person name="Andreote F.D."/>
        </authorList>
    </citation>
    <scope>NUCLEOTIDE SEQUENCE [LARGE SCALE GENOMIC DNA]</scope>
    <source>
        <strain evidence="1 2">Hex-1 MGV</strain>
    </source>
</reference>
<dbReference type="EMBL" id="PUHY01000005">
    <property type="protein sequence ID" value="PQO37645.1"/>
    <property type="molecule type" value="Genomic_DNA"/>
</dbReference>
<dbReference type="Proteomes" id="UP000238322">
    <property type="component" value="Unassembled WGS sequence"/>
</dbReference>
<dbReference type="RefSeq" id="WP_105328894.1">
    <property type="nucleotide sequence ID" value="NZ_PUHY01000005.1"/>
</dbReference>
<evidence type="ECO:0000313" key="1">
    <source>
        <dbReference type="EMBL" id="PQO37645.1"/>
    </source>
</evidence>
<dbReference type="OrthoDB" id="267963at2"/>
<gene>
    <name evidence="1" type="ORF">C5Y83_06785</name>
</gene>
<proteinExistence type="predicted"/>